<comment type="caution">
    <text evidence="1">The sequence shown here is derived from an EMBL/GenBank/DDBJ whole genome shotgun (WGS) entry which is preliminary data.</text>
</comment>
<evidence type="ECO:0008006" key="3">
    <source>
        <dbReference type="Google" id="ProtNLM"/>
    </source>
</evidence>
<dbReference type="InterPro" id="IPR013783">
    <property type="entry name" value="Ig-like_fold"/>
</dbReference>
<dbReference type="Proteomes" id="UP000579281">
    <property type="component" value="Unassembled WGS sequence"/>
</dbReference>
<dbReference type="AlphaFoldDB" id="A0A841KWJ4"/>
<gene>
    <name evidence="1" type="ORF">HNQ80_004141</name>
</gene>
<organism evidence="1 2">
    <name type="scientific">Anaerosolibacter carboniphilus</name>
    <dbReference type="NCBI Taxonomy" id="1417629"/>
    <lineage>
        <taxon>Bacteria</taxon>
        <taxon>Bacillati</taxon>
        <taxon>Bacillota</taxon>
        <taxon>Clostridia</taxon>
        <taxon>Peptostreptococcales</taxon>
        <taxon>Thermotaleaceae</taxon>
        <taxon>Anaerosolibacter</taxon>
    </lineage>
</organism>
<dbReference type="EMBL" id="JACHEN010000031">
    <property type="protein sequence ID" value="MBB6218004.1"/>
    <property type="molecule type" value="Genomic_DNA"/>
</dbReference>
<dbReference type="Gene3D" id="2.60.40.10">
    <property type="entry name" value="Immunoglobulins"/>
    <property type="match status" value="1"/>
</dbReference>
<protein>
    <recommendedName>
        <fullName evidence="3">Fibronectin type-III domain-containing protein</fullName>
    </recommendedName>
</protein>
<evidence type="ECO:0000313" key="2">
    <source>
        <dbReference type="Proteomes" id="UP000579281"/>
    </source>
</evidence>
<evidence type="ECO:0000313" key="1">
    <source>
        <dbReference type="EMBL" id="MBB6218004.1"/>
    </source>
</evidence>
<sequence length="132" mass="14611">MGEAVYGDGESYTDKGLDNGNTYYYVVSTIIDGVEGPDSNEASATPRGTIVTPQPTGDKAILTITMVNGVEKEYDLPMSKVLESISWYESEGADKPYFLFDKDFNIGPFKARKDYIAFDKIASFEVNEYDAE</sequence>
<reference evidence="1 2" key="1">
    <citation type="submission" date="2020-08" db="EMBL/GenBank/DDBJ databases">
        <title>Genomic Encyclopedia of Type Strains, Phase IV (KMG-IV): sequencing the most valuable type-strain genomes for metagenomic binning, comparative biology and taxonomic classification.</title>
        <authorList>
            <person name="Goeker M."/>
        </authorList>
    </citation>
    <scope>NUCLEOTIDE SEQUENCE [LARGE SCALE GENOMIC DNA]</scope>
    <source>
        <strain evidence="1 2">DSM 103526</strain>
    </source>
</reference>
<accession>A0A841KWJ4</accession>
<proteinExistence type="predicted"/>
<dbReference type="RefSeq" id="WP_184312505.1">
    <property type="nucleotide sequence ID" value="NZ_JACHEN010000031.1"/>
</dbReference>
<name>A0A841KWJ4_9FIRM</name>
<keyword evidence="2" id="KW-1185">Reference proteome</keyword>